<dbReference type="SUPFAM" id="SSF55874">
    <property type="entry name" value="ATPase domain of HSP90 chaperone/DNA topoisomerase II/histidine kinase"/>
    <property type="match status" value="2"/>
</dbReference>
<accession>A0A919XWG8</accession>
<dbReference type="Pfam" id="PF13589">
    <property type="entry name" value="HATPase_c_3"/>
    <property type="match status" value="1"/>
</dbReference>
<keyword evidence="8" id="KW-0902">Two-component regulatory system</keyword>
<dbReference type="PRINTS" id="PR00344">
    <property type="entry name" value="BCTRLSENSOR"/>
</dbReference>
<protein>
    <recommendedName>
        <fullName evidence="2">histidine kinase</fullName>
        <ecNumber evidence="2">2.7.13.3</ecNumber>
    </recommendedName>
</protein>
<dbReference type="PANTHER" id="PTHR43065:SF10">
    <property type="entry name" value="PEROXIDE STRESS-ACTIVATED HISTIDINE KINASE MAK3"/>
    <property type="match status" value="1"/>
</dbReference>
<evidence type="ECO:0000256" key="6">
    <source>
        <dbReference type="ARBA" id="ARBA00022777"/>
    </source>
</evidence>
<feature type="domain" description="Histidine kinase" evidence="9">
    <location>
        <begin position="555"/>
        <end position="787"/>
    </location>
</feature>
<evidence type="ECO:0000256" key="5">
    <source>
        <dbReference type="ARBA" id="ARBA00022741"/>
    </source>
</evidence>
<dbReference type="GO" id="GO:0005524">
    <property type="term" value="F:ATP binding"/>
    <property type="evidence" value="ECO:0007669"/>
    <property type="project" value="UniProtKB-KW"/>
</dbReference>
<reference evidence="10" key="1">
    <citation type="submission" date="2021-03" db="EMBL/GenBank/DDBJ databases">
        <title>Antimicrobial resistance genes in bacteria isolated from Japanese honey, and their potential for conferring macrolide and lincosamide resistance in the American foulbrood pathogen Paenibacillus larvae.</title>
        <authorList>
            <person name="Okamoto M."/>
            <person name="Kumagai M."/>
            <person name="Kanamori H."/>
            <person name="Takamatsu D."/>
        </authorList>
    </citation>
    <scope>NUCLEOTIDE SEQUENCE</scope>
    <source>
        <strain evidence="10">J41TS4</strain>
    </source>
</reference>
<comment type="caution">
    <text evidence="10">The sequence shown here is derived from an EMBL/GenBank/DDBJ whole genome shotgun (WGS) entry which is preliminary data.</text>
</comment>
<gene>
    <name evidence="10" type="ORF">J41TS4_00950</name>
</gene>
<evidence type="ECO:0000313" key="10">
    <source>
        <dbReference type="EMBL" id="GIO40337.1"/>
    </source>
</evidence>
<evidence type="ECO:0000256" key="7">
    <source>
        <dbReference type="ARBA" id="ARBA00022840"/>
    </source>
</evidence>
<dbReference type="Proteomes" id="UP000678895">
    <property type="component" value="Unassembled WGS sequence"/>
</dbReference>
<dbReference type="EMBL" id="BORS01000001">
    <property type="protein sequence ID" value="GIO40337.1"/>
    <property type="molecule type" value="Genomic_DNA"/>
</dbReference>
<proteinExistence type="predicted"/>
<dbReference type="PROSITE" id="PS50109">
    <property type="entry name" value="HIS_KIN"/>
    <property type="match status" value="1"/>
</dbReference>
<evidence type="ECO:0000256" key="4">
    <source>
        <dbReference type="ARBA" id="ARBA00022679"/>
    </source>
</evidence>
<dbReference type="GO" id="GO:0000160">
    <property type="term" value="P:phosphorelay signal transduction system"/>
    <property type="evidence" value="ECO:0007669"/>
    <property type="project" value="UniProtKB-KW"/>
</dbReference>
<evidence type="ECO:0000256" key="2">
    <source>
        <dbReference type="ARBA" id="ARBA00012438"/>
    </source>
</evidence>
<sequence>MAQIPFKVSARTARLIGRENVSNADGAIIELIKNSYDAGATACIVYFDNHPSSNQETSIYIIDNGNGMDDSIIEDYWMTIGTNNKEIDFIGEDGRIKSGAKGIGRFALDRLGSQAEMITTPKGGNKTFLWSVNWDDFDNVGVTIEHVYANIDEIENFNFKEAVNEILKDTKHIETLQKHKFDCGTIIKINEVRDPWDDYFVDKIHTNFEFLVPAIEYSKFELFLLSAEFPEKYGPINSLLNHDYDYKIQAKVYSDKTVKIKFHRNEFDLKIIDMDLFNLEEMKYAPYNFESFKKEVFEKVTTINNLLPNYEKKYNKDVLDSLGNFEFTMYFVKRTFTQSDRKKFYYRYFDSTKRNKWMDTFAGIKVYRDQFRVRPYGEIDGSSFDWLMLGQRAAKSPAAPSHKTGSWRVRPNQISGIISISRLDNINFEDKSSREGFQENVAFLALKDLVKKIIQEFESDRQHVMRALDKLYTLKNIDEQEKRRANQIAKQIVKKADSNITEEKLSDLINNDSKSAEDVSILAKSYLAQLKTNKDLISELQLLRALASTGLTLTSFAHDLNNLSAVIVQRNNNLKKIITRLIKEEDLVGLQPFLNPLVVIDDMATQDERLKKWLEFSLITIKLDKRTRNKIDLYKYFEEFERTWDSVLRFQKVNLTVPKSDTNKCFLRIFEIDLDSIFNNLLSNSFTAFRRADASDNRDIHISMVQENNEIIINFSDSGPGLSGDIDDPNKIFEAFYTTKRDELGKEIGTGLGMWIIKSTIEEYRGNIKITKPRPGFALQLILPTRKDEGVQENDL</sequence>
<name>A0A919XWG8_9BACL</name>
<evidence type="ECO:0000256" key="8">
    <source>
        <dbReference type="ARBA" id="ARBA00023012"/>
    </source>
</evidence>
<organism evidence="10 11">
    <name type="scientific">Paenibacillus apis</name>
    <dbReference type="NCBI Taxonomy" id="1792174"/>
    <lineage>
        <taxon>Bacteria</taxon>
        <taxon>Bacillati</taxon>
        <taxon>Bacillota</taxon>
        <taxon>Bacilli</taxon>
        <taxon>Bacillales</taxon>
        <taxon>Paenibacillaceae</taxon>
        <taxon>Paenibacillus</taxon>
    </lineage>
</organism>
<dbReference type="EC" id="2.7.13.3" evidence="2"/>
<dbReference type="AlphaFoldDB" id="A0A919XWG8"/>
<keyword evidence="7" id="KW-0067">ATP-binding</keyword>
<dbReference type="RefSeq" id="WP_301624063.1">
    <property type="nucleotide sequence ID" value="NZ_BORS01000001.1"/>
</dbReference>
<dbReference type="InterPro" id="IPR036890">
    <property type="entry name" value="HATPase_C_sf"/>
</dbReference>
<dbReference type="Gene3D" id="3.30.565.10">
    <property type="entry name" value="Histidine kinase-like ATPase, C-terminal domain"/>
    <property type="match status" value="2"/>
</dbReference>
<keyword evidence="3" id="KW-0597">Phosphoprotein</keyword>
<evidence type="ECO:0000256" key="1">
    <source>
        <dbReference type="ARBA" id="ARBA00000085"/>
    </source>
</evidence>
<keyword evidence="5" id="KW-0547">Nucleotide-binding</keyword>
<keyword evidence="6" id="KW-0418">Kinase</keyword>
<keyword evidence="11" id="KW-1185">Reference proteome</keyword>
<dbReference type="GO" id="GO:0004673">
    <property type="term" value="F:protein histidine kinase activity"/>
    <property type="evidence" value="ECO:0007669"/>
    <property type="project" value="UniProtKB-EC"/>
</dbReference>
<evidence type="ECO:0000313" key="11">
    <source>
        <dbReference type="Proteomes" id="UP000678895"/>
    </source>
</evidence>
<dbReference type="InterPro" id="IPR003594">
    <property type="entry name" value="HATPase_dom"/>
</dbReference>
<dbReference type="PANTHER" id="PTHR43065">
    <property type="entry name" value="SENSOR HISTIDINE KINASE"/>
    <property type="match status" value="1"/>
</dbReference>
<comment type="catalytic activity">
    <reaction evidence="1">
        <text>ATP + protein L-histidine = ADP + protein N-phospho-L-histidine.</text>
        <dbReference type="EC" id="2.7.13.3"/>
    </reaction>
</comment>
<dbReference type="SMART" id="SM00387">
    <property type="entry name" value="HATPase_c"/>
    <property type="match status" value="1"/>
</dbReference>
<dbReference type="InterPro" id="IPR005467">
    <property type="entry name" value="His_kinase_dom"/>
</dbReference>
<evidence type="ECO:0000259" key="9">
    <source>
        <dbReference type="PROSITE" id="PS50109"/>
    </source>
</evidence>
<evidence type="ECO:0000256" key="3">
    <source>
        <dbReference type="ARBA" id="ARBA00022553"/>
    </source>
</evidence>
<keyword evidence="4" id="KW-0808">Transferase</keyword>
<dbReference type="Pfam" id="PF02518">
    <property type="entry name" value="HATPase_c"/>
    <property type="match status" value="1"/>
</dbReference>
<dbReference type="InterPro" id="IPR004358">
    <property type="entry name" value="Sig_transdc_His_kin-like_C"/>
</dbReference>